<dbReference type="SUPFAM" id="SSF57667">
    <property type="entry name" value="beta-beta-alpha zinc fingers"/>
    <property type="match status" value="2"/>
</dbReference>
<dbReference type="Pfam" id="PF12171">
    <property type="entry name" value="zf-C2H2_jaz"/>
    <property type="match status" value="1"/>
</dbReference>
<dbReference type="SMART" id="SM00451">
    <property type="entry name" value="ZnF_U1"/>
    <property type="match status" value="2"/>
</dbReference>
<evidence type="ECO:0000256" key="5">
    <source>
        <dbReference type="ARBA" id="ARBA00022737"/>
    </source>
</evidence>
<evidence type="ECO:0000256" key="8">
    <source>
        <dbReference type="ARBA" id="ARBA00034126"/>
    </source>
</evidence>
<evidence type="ECO:0000256" key="1">
    <source>
        <dbReference type="ARBA" id="ARBA00004496"/>
    </source>
</evidence>
<dbReference type="VEuPathDB" id="VectorBase:CSON012274"/>
<protein>
    <submittedName>
        <fullName evidence="10">CSON012274 protein</fullName>
    </submittedName>
</protein>
<organism evidence="10">
    <name type="scientific">Culicoides sonorensis</name>
    <name type="common">Biting midge</name>
    <dbReference type="NCBI Taxonomy" id="179676"/>
    <lineage>
        <taxon>Eukaryota</taxon>
        <taxon>Metazoa</taxon>
        <taxon>Ecdysozoa</taxon>
        <taxon>Arthropoda</taxon>
        <taxon>Hexapoda</taxon>
        <taxon>Insecta</taxon>
        <taxon>Pterygota</taxon>
        <taxon>Neoptera</taxon>
        <taxon>Endopterygota</taxon>
        <taxon>Diptera</taxon>
        <taxon>Nematocera</taxon>
        <taxon>Chironomoidea</taxon>
        <taxon>Ceratopogonidae</taxon>
        <taxon>Ceratopogoninae</taxon>
        <taxon>Culicoides</taxon>
        <taxon>Monoculicoides</taxon>
    </lineage>
</organism>
<dbReference type="InterPro" id="IPR003604">
    <property type="entry name" value="Matrin/U1-like-C_Znf_C2H2"/>
</dbReference>
<sequence>MSNLTCLNCSVRFSTSEAQRDHFKTDWHRYNLKRKIAELPPVSAEGFEKLLIEQRNAEKNQCEDNSLYCKACGKLFKTINAHDNHLNSKKHKDALKRFVEEHADEEVSVKATGESKYEQIDRLPNELVEDDDDDGMEAEEVDSDEWEEDENFENPITNNNCLFCDHHSKNIVNNVKHMSVEHSFFIPDAEFCIDLEGLLAYLGEKICKYFICIWCNDRGKTFYSLQGARKHMIDKGHCKMLHEGAALAEYVDFYDYSSSYPDAEEGMDVDSELDPPDVLDGDEFQLVLPSGITIGHRSLLRYYNQRINPNKAVVVKKSDRRMHKVLSEYRSIGWTAANQEMAARNARDIHAMKRQMAKLQQKLGVKANKFQKHYRAQVMF</sequence>
<keyword evidence="6" id="KW-0863">Zinc-finger</keyword>
<dbReference type="GO" id="GO:0030687">
    <property type="term" value="C:preribosome, large subunit precursor"/>
    <property type="evidence" value="ECO:0007669"/>
    <property type="project" value="TreeGrafter"/>
</dbReference>
<keyword evidence="7" id="KW-0862">Zinc</keyword>
<dbReference type="GO" id="GO:0008270">
    <property type="term" value="F:zinc ion binding"/>
    <property type="evidence" value="ECO:0007669"/>
    <property type="project" value="UniProtKB-KW"/>
</dbReference>
<gene>
    <name evidence="10" type="primary">CSON012274</name>
</gene>
<keyword evidence="5" id="KW-0677">Repeat</keyword>
<dbReference type="PANTHER" id="PTHR13182">
    <property type="entry name" value="ZINC FINGER PROTEIN 622"/>
    <property type="match status" value="1"/>
</dbReference>
<accession>A0A336LMG6</accession>
<dbReference type="AlphaFoldDB" id="A0A336LMG6"/>
<dbReference type="Pfam" id="PF12756">
    <property type="entry name" value="zf-C2H2_2"/>
    <property type="match status" value="1"/>
</dbReference>
<evidence type="ECO:0000256" key="3">
    <source>
        <dbReference type="ARBA" id="ARBA00022517"/>
    </source>
</evidence>
<dbReference type="Gene3D" id="3.30.160.60">
    <property type="entry name" value="Classic Zinc Finger"/>
    <property type="match status" value="1"/>
</dbReference>
<dbReference type="OMA" id="WTQTQQQ"/>
<feature type="domain" description="C2H2-type" evidence="9">
    <location>
        <begin position="69"/>
        <end position="91"/>
    </location>
</feature>
<dbReference type="SMART" id="SM00355">
    <property type="entry name" value="ZnF_C2H2"/>
    <property type="match status" value="4"/>
</dbReference>
<keyword evidence="4" id="KW-0479">Metal-binding</keyword>
<keyword evidence="2" id="KW-0963">Cytoplasm</keyword>
<comment type="similarity">
    <text evidence="8">Belongs to the REI1 family.</text>
</comment>
<reference evidence="10" key="1">
    <citation type="submission" date="2018-07" db="EMBL/GenBank/DDBJ databases">
        <authorList>
            <person name="Quirk P.G."/>
            <person name="Krulwich T.A."/>
        </authorList>
    </citation>
    <scope>NUCLEOTIDE SEQUENCE</scope>
</reference>
<evidence type="ECO:0000259" key="9">
    <source>
        <dbReference type="PROSITE" id="PS00028"/>
    </source>
</evidence>
<dbReference type="GO" id="GO:0005737">
    <property type="term" value="C:cytoplasm"/>
    <property type="evidence" value="ECO:0007669"/>
    <property type="project" value="UniProtKB-SubCell"/>
</dbReference>
<dbReference type="InterPro" id="IPR041661">
    <property type="entry name" value="ZN622/Rei1/Reh1_Znf-C2H2"/>
</dbReference>
<proteinExistence type="inferred from homology"/>
<dbReference type="InterPro" id="IPR013087">
    <property type="entry name" value="Znf_C2H2_type"/>
</dbReference>
<evidence type="ECO:0000313" key="10">
    <source>
        <dbReference type="EMBL" id="SSX19110.1"/>
    </source>
</evidence>
<evidence type="ECO:0000256" key="6">
    <source>
        <dbReference type="ARBA" id="ARBA00022771"/>
    </source>
</evidence>
<dbReference type="InterPro" id="IPR040025">
    <property type="entry name" value="Znf622/Rei1/Reh1"/>
</dbReference>
<evidence type="ECO:0000256" key="2">
    <source>
        <dbReference type="ARBA" id="ARBA00022490"/>
    </source>
</evidence>
<dbReference type="PROSITE" id="PS00028">
    <property type="entry name" value="ZINC_FINGER_C2H2_1"/>
    <property type="match status" value="1"/>
</dbReference>
<dbReference type="EMBL" id="UFQT01000056">
    <property type="protein sequence ID" value="SSX19110.1"/>
    <property type="molecule type" value="Genomic_DNA"/>
</dbReference>
<dbReference type="GO" id="GO:0003676">
    <property type="term" value="F:nucleic acid binding"/>
    <property type="evidence" value="ECO:0007669"/>
    <property type="project" value="InterPro"/>
</dbReference>
<dbReference type="InterPro" id="IPR022755">
    <property type="entry name" value="Znf_C2H2_jaz"/>
</dbReference>
<dbReference type="GO" id="GO:0042273">
    <property type="term" value="P:ribosomal large subunit biogenesis"/>
    <property type="evidence" value="ECO:0007669"/>
    <property type="project" value="TreeGrafter"/>
</dbReference>
<keyword evidence="3" id="KW-0690">Ribosome biogenesis</keyword>
<evidence type="ECO:0000256" key="7">
    <source>
        <dbReference type="ARBA" id="ARBA00022833"/>
    </source>
</evidence>
<dbReference type="PANTHER" id="PTHR13182:SF8">
    <property type="entry name" value="CYTOPLASMIC 60S SUBUNIT BIOGENESIS FACTOR ZNF622"/>
    <property type="match status" value="1"/>
</dbReference>
<evidence type="ECO:0000256" key="4">
    <source>
        <dbReference type="ARBA" id="ARBA00022723"/>
    </source>
</evidence>
<dbReference type="InterPro" id="IPR036236">
    <property type="entry name" value="Znf_C2H2_sf"/>
</dbReference>
<comment type="subcellular location">
    <subcellularLocation>
        <location evidence="1">Cytoplasm</location>
    </subcellularLocation>
</comment>
<name>A0A336LMG6_CULSO</name>